<gene>
    <name evidence="7" type="ORF">METZ01_LOCUS20101</name>
</gene>
<name>A0A381PM97_9ZZZZ</name>
<reference evidence="7" key="1">
    <citation type="submission" date="2018-05" db="EMBL/GenBank/DDBJ databases">
        <authorList>
            <person name="Lanie J.A."/>
            <person name="Ng W.-L."/>
            <person name="Kazmierczak K.M."/>
            <person name="Andrzejewski T.M."/>
            <person name="Davidsen T.M."/>
            <person name="Wayne K.J."/>
            <person name="Tettelin H."/>
            <person name="Glass J.I."/>
            <person name="Rusch D."/>
            <person name="Podicherti R."/>
            <person name="Tsui H.-C.T."/>
            <person name="Winkler M.E."/>
        </authorList>
    </citation>
    <scope>NUCLEOTIDE SEQUENCE</scope>
</reference>
<dbReference type="SUPFAM" id="SSF53448">
    <property type="entry name" value="Nucleotide-diphospho-sugar transferases"/>
    <property type="match status" value="1"/>
</dbReference>
<dbReference type="EMBL" id="UINC01001006">
    <property type="protein sequence ID" value="SUZ67247.1"/>
    <property type="molecule type" value="Genomic_DNA"/>
</dbReference>
<dbReference type="PANTHER" id="PTHR43197">
    <property type="entry name" value="UTP--GLUCOSE-1-PHOSPHATE URIDYLYLTRANSFERASE"/>
    <property type="match status" value="1"/>
</dbReference>
<dbReference type="InterPro" id="IPR005835">
    <property type="entry name" value="NTP_transferase_dom"/>
</dbReference>
<evidence type="ECO:0000256" key="4">
    <source>
        <dbReference type="ARBA" id="ARBA00022695"/>
    </source>
</evidence>
<feature type="domain" description="Nucleotidyl transferase" evidence="6">
    <location>
        <begin position="2"/>
        <end position="259"/>
    </location>
</feature>
<evidence type="ECO:0000256" key="3">
    <source>
        <dbReference type="ARBA" id="ARBA00022679"/>
    </source>
</evidence>
<dbReference type="EC" id="2.7.7.9" evidence="2"/>
<comment type="catalytic activity">
    <reaction evidence="5">
        <text>alpha-D-glucose 1-phosphate + UTP + H(+) = UDP-alpha-D-glucose + diphosphate</text>
        <dbReference type="Rhea" id="RHEA:19889"/>
        <dbReference type="ChEBI" id="CHEBI:15378"/>
        <dbReference type="ChEBI" id="CHEBI:33019"/>
        <dbReference type="ChEBI" id="CHEBI:46398"/>
        <dbReference type="ChEBI" id="CHEBI:58601"/>
        <dbReference type="ChEBI" id="CHEBI:58885"/>
        <dbReference type="EC" id="2.7.7.9"/>
    </reaction>
</comment>
<evidence type="ECO:0000259" key="6">
    <source>
        <dbReference type="Pfam" id="PF00483"/>
    </source>
</evidence>
<proteinExistence type="inferred from homology"/>
<organism evidence="7">
    <name type="scientific">marine metagenome</name>
    <dbReference type="NCBI Taxonomy" id="408172"/>
    <lineage>
        <taxon>unclassified sequences</taxon>
        <taxon>metagenomes</taxon>
        <taxon>ecological metagenomes</taxon>
    </lineage>
</organism>
<dbReference type="GO" id="GO:0006011">
    <property type="term" value="P:UDP-alpha-D-glucose metabolic process"/>
    <property type="evidence" value="ECO:0007669"/>
    <property type="project" value="InterPro"/>
</dbReference>
<accession>A0A381PM97</accession>
<sequence>MKGVILAAGYATRFLPASKTIPKEMFPLIDRPAIDFIVQEMVDSGINDILLVSSRRKKVMEDYFDREVELSSAFSQSNEIEKLEVIKPIEANIFTLRQQHMMGTGNALMLVEPFVDNQPFVVAYPDDIVLGEKPLSRQLIETWEKTGNTVLAVKELEEDQLYRYGVIEPADSGKIMNVRKMVEKPDQGAAPSRFVSYGRYLYTPDLFEALRNSDRSHSGRSEFTQTEAINYLAAEGNVSAVQFEGTRYDLGEPLGFLTSALQIGLQRPEYKESLLDEIRRLLELHDSPDNENSG</sequence>
<dbReference type="AlphaFoldDB" id="A0A381PM97"/>
<dbReference type="GO" id="GO:0003983">
    <property type="term" value="F:UTP:glucose-1-phosphate uridylyltransferase activity"/>
    <property type="evidence" value="ECO:0007669"/>
    <property type="project" value="UniProtKB-EC"/>
</dbReference>
<evidence type="ECO:0000256" key="1">
    <source>
        <dbReference type="ARBA" id="ARBA00006890"/>
    </source>
</evidence>
<comment type="similarity">
    <text evidence="1">Belongs to the UDPGP type 2 family.</text>
</comment>
<keyword evidence="3" id="KW-0808">Transferase</keyword>
<dbReference type="InterPro" id="IPR029044">
    <property type="entry name" value="Nucleotide-diphossugar_trans"/>
</dbReference>
<evidence type="ECO:0000256" key="5">
    <source>
        <dbReference type="ARBA" id="ARBA00048128"/>
    </source>
</evidence>
<dbReference type="Gene3D" id="3.90.550.10">
    <property type="entry name" value="Spore Coat Polysaccharide Biosynthesis Protein SpsA, Chain A"/>
    <property type="match status" value="1"/>
</dbReference>
<evidence type="ECO:0000256" key="2">
    <source>
        <dbReference type="ARBA" id="ARBA00012415"/>
    </source>
</evidence>
<dbReference type="Pfam" id="PF00483">
    <property type="entry name" value="NTP_transferase"/>
    <property type="match status" value="1"/>
</dbReference>
<dbReference type="InterPro" id="IPR005771">
    <property type="entry name" value="GalU_uridylyltTrfase_bac/arc"/>
</dbReference>
<dbReference type="PANTHER" id="PTHR43197:SF1">
    <property type="entry name" value="UTP--GLUCOSE-1-PHOSPHATE URIDYLYLTRANSFERASE"/>
    <property type="match status" value="1"/>
</dbReference>
<keyword evidence="4" id="KW-0548">Nucleotidyltransferase</keyword>
<evidence type="ECO:0000313" key="7">
    <source>
        <dbReference type="EMBL" id="SUZ67247.1"/>
    </source>
</evidence>
<protein>
    <recommendedName>
        <fullName evidence="2">UTP--glucose-1-phosphate uridylyltransferase</fullName>
        <ecNumber evidence="2">2.7.7.9</ecNumber>
    </recommendedName>
</protein>